<proteinExistence type="predicted"/>
<comment type="caution">
    <text evidence="1">The sequence shown here is derived from an EMBL/GenBank/DDBJ whole genome shotgun (WGS) entry which is preliminary data.</text>
</comment>
<dbReference type="Proteomes" id="UP001595555">
    <property type="component" value="Unassembled WGS sequence"/>
</dbReference>
<organism evidence="1 2">
    <name type="scientific">Cellvibrio fontiphilus</name>
    <dbReference type="NCBI Taxonomy" id="1815559"/>
    <lineage>
        <taxon>Bacteria</taxon>
        <taxon>Pseudomonadati</taxon>
        <taxon>Pseudomonadota</taxon>
        <taxon>Gammaproteobacteria</taxon>
        <taxon>Cellvibrionales</taxon>
        <taxon>Cellvibrionaceae</taxon>
        <taxon>Cellvibrio</taxon>
    </lineage>
</organism>
<keyword evidence="1" id="KW-0328">Glycosyltransferase</keyword>
<accession>A0ABV7FGD1</accession>
<sequence>MKIAHITSLGNQFDQTIQRYKALVYPRRHIEYRRWLRQQTRTSPSHLQTLGQPLVVFDFRDNRIDGPQGRRFYGLFIFFVRNGFHPIFTDNYLVLGNIQEKFKQLCLREDFSILSHEQDLTDGYVLVTDKWYSSLSRRAGKIITINYQPDYSASDACFPMPFPLFPSLYATGEDLRLKDYRKQQRQWKIFFGGDAAAKKYNKNSIRKIYNKLSRAQILEILSASLPGELLLELTSDETLRRAEQTISKGVVIMNTRHCKVESEAWLGTIARADFFLACPGVRYPMSHNLIEAMAVGTIPITQYPELLFPALEQGKNCLVFTSAAELPALIHKARAMQGEELAAMKANVQSYYDEFLSPQSAIPRLLAHRPKHISLRLLPFLKPGGGFA</sequence>
<protein>
    <submittedName>
        <fullName evidence="1">Glycosyltransferase</fullName>
        <ecNumber evidence="1">2.4.-.-</ecNumber>
    </submittedName>
</protein>
<dbReference type="GO" id="GO:0016757">
    <property type="term" value="F:glycosyltransferase activity"/>
    <property type="evidence" value="ECO:0007669"/>
    <property type="project" value="UniProtKB-KW"/>
</dbReference>
<reference evidence="2" key="1">
    <citation type="journal article" date="2019" name="Int. J. Syst. Evol. Microbiol.">
        <title>The Global Catalogue of Microorganisms (GCM) 10K type strain sequencing project: providing services to taxonomists for standard genome sequencing and annotation.</title>
        <authorList>
            <consortium name="The Broad Institute Genomics Platform"/>
            <consortium name="The Broad Institute Genome Sequencing Center for Infectious Disease"/>
            <person name="Wu L."/>
            <person name="Ma J."/>
        </authorList>
    </citation>
    <scope>NUCLEOTIDE SEQUENCE [LARGE SCALE GENOMIC DNA]</scope>
    <source>
        <strain evidence="2">KCTC 52237</strain>
    </source>
</reference>
<dbReference type="EMBL" id="JBHRTF010000006">
    <property type="protein sequence ID" value="MFC3116686.1"/>
    <property type="molecule type" value="Genomic_DNA"/>
</dbReference>
<keyword evidence="2" id="KW-1185">Reference proteome</keyword>
<evidence type="ECO:0000313" key="2">
    <source>
        <dbReference type="Proteomes" id="UP001595555"/>
    </source>
</evidence>
<evidence type="ECO:0000313" key="1">
    <source>
        <dbReference type="EMBL" id="MFC3116686.1"/>
    </source>
</evidence>
<gene>
    <name evidence="1" type="ORF">ACFODX_14025</name>
</gene>
<keyword evidence="1" id="KW-0808">Transferase</keyword>
<dbReference type="EC" id="2.4.-.-" evidence="1"/>
<dbReference type="RefSeq" id="WP_378120233.1">
    <property type="nucleotide sequence ID" value="NZ_JBHRTF010000006.1"/>
</dbReference>
<name>A0ABV7FGD1_9GAMM</name>